<name>A0ABV0UF62_9TELE</name>
<dbReference type="EMBL" id="JAHRIQ010070359">
    <property type="protein sequence ID" value="MEQ2243872.1"/>
    <property type="molecule type" value="Genomic_DNA"/>
</dbReference>
<organism evidence="2 3">
    <name type="scientific">Ilyodon furcidens</name>
    <name type="common">goldbreast splitfin</name>
    <dbReference type="NCBI Taxonomy" id="33524"/>
    <lineage>
        <taxon>Eukaryota</taxon>
        <taxon>Metazoa</taxon>
        <taxon>Chordata</taxon>
        <taxon>Craniata</taxon>
        <taxon>Vertebrata</taxon>
        <taxon>Euteleostomi</taxon>
        <taxon>Actinopterygii</taxon>
        <taxon>Neopterygii</taxon>
        <taxon>Teleostei</taxon>
        <taxon>Neoteleostei</taxon>
        <taxon>Acanthomorphata</taxon>
        <taxon>Ovalentaria</taxon>
        <taxon>Atherinomorphae</taxon>
        <taxon>Cyprinodontiformes</taxon>
        <taxon>Goodeidae</taxon>
        <taxon>Ilyodon</taxon>
    </lineage>
</organism>
<keyword evidence="1" id="KW-0472">Membrane</keyword>
<feature type="transmembrane region" description="Helical" evidence="1">
    <location>
        <begin position="75"/>
        <end position="95"/>
    </location>
</feature>
<dbReference type="Proteomes" id="UP001482620">
    <property type="component" value="Unassembled WGS sequence"/>
</dbReference>
<reference evidence="2 3" key="1">
    <citation type="submission" date="2021-06" db="EMBL/GenBank/DDBJ databases">
        <authorList>
            <person name="Palmer J.M."/>
        </authorList>
    </citation>
    <scope>NUCLEOTIDE SEQUENCE [LARGE SCALE GENOMIC DNA]</scope>
    <source>
        <strain evidence="3">if_2019</strain>
        <tissue evidence="2">Muscle</tissue>
    </source>
</reference>
<keyword evidence="3" id="KW-1185">Reference proteome</keyword>
<evidence type="ECO:0000313" key="2">
    <source>
        <dbReference type="EMBL" id="MEQ2243872.1"/>
    </source>
</evidence>
<keyword evidence="1" id="KW-0812">Transmembrane</keyword>
<comment type="caution">
    <text evidence="2">The sequence shown here is derived from an EMBL/GenBank/DDBJ whole genome shotgun (WGS) entry which is preliminary data.</text>
</comment>
<protein>
    <submittedName>
        <fullName evidence="2">Uncharacterized protein</fullName>
    </submittedName>
</protein>
<keyword evidence="1" id="KW-1133">Transmembrane helix</keyword>
<dbReference type="InterPro" id="IPR013783">
    <property type="entry name" value="Ig-like_fold"/>
</dbReference>
<evidence type="ECO:0000256" key="1">
    <source>
        <dbReference type="SAM" id="Phobius"/>
    </source>
</evidence>
<proteinExistence type="predicted"/>
<gene>
    <name evidence="2" type="ORF">ILYODFUR_011262</name>
</gene>
<evidence type="ECO:0000313" key="3">
    <source>
        <dbReference type="Proteomes" id="UP001482620"/>
    </source>
</evidence>
<sequence>MEKVVFLQRSFETFCAPQSNLVKSTYRSLFGLQTNVNHEVRVRCKMLGGKNFGDFSDSVFVHIPSKGKHKILLRFVYTVALEYFELICLYFASFVHQFPDSQLWLCSSLELCL</sequence>
<dbReference type="Gene3D" id="2.60.40.10">
    <property type="entry name" value="Immunoglobulins"/>
    <property type="match status" value="1"/>
</dbReference>
<accession>A0ABV0UF62</accession>